<evidence type="ECO:0000256" key="1">
    <source>
        <dbReference type="SAM" id="SignalP"/>
    </source>
</evidence>
<proteinExistence type="predicted"/>
<accession>A0AAU7FD30</accession>
<evidence type="ECO:0000313" key="2">
    <source>
        <dbReference type="EMBL" id="XBM02106.1"/>
    </source>
</evidence>
<protein>
    <submittedName>
        <fullName evidence="2">Uncharacterized protein</fullName>
    </submittedName>
</protein>
<dbReference type="KEGG" id="cmav:ABHF33_07535"/>
<feature type="chain" id="PRO_5043772759" evidence="1">
    <location>
        <begin position="23"/>
        <end position="187"/>
    </location>
</feature>
<organism evidence="2">
    <name type="scientific">Chitinibacter mangrovi</name>
    <dbReference type="NCBI Taxonomy" id="3153927"/>
    <lineage>
        <taxon>Bacteria</taxon>
        <taxon>Pseudomonadati</taxon>
        <taxon>Pseudomonadota</taxon>
        <taxon>Betaproteobacteria</taxon>
        <taxon>Neisseriales</taxon>
        <taxon>Chitinibacteraceae</taxon>
        <taxon>Chitinibacter</taxon>
    </lineage>
</organism>
<dbReference type="AlphaFoldDB" id="A0AAU7FD30"/>
<keyword evidence="1" id="KW-0732">Signal</keyword>
<dbReference type="RefSeq" id="WP_348946376.1">
    <property type="nucleotide sequence ID" value="NZ_CP157355.1"/>
</dbReference>
<sequence>MPNLIKSALLALVALSATSLLAAPLQLESSLPVGQSLSGKTRVKAQADDSYSLTLQGQSVQIRGLGATPRLPRQAAQLHFERRAHPAGPQSWLTLTQGAQSWLLASNLTGGATLAAGRQLVWQAERVQLSNGQGQLQTLPADDDLGVKNGWRECLRLLDVRLPAAETSDSEAQFDIAYWNTRAKDCR</sequence>
<feature type="signal peptide" evidence="1">
    <location>
        <begin position="1"/>
        <end position="22"/>
    </location>
</feature>
<reference evidence="2" key="1">
    <citation type="submission" date="2024-05" db="EMBL/GenBank/DDBJ databases">
        <authorList>
            <person name="Yang L."/>
            <person name="Pan L."/>
        </authorList>
    </citation>
    <scope>NUCLEOTIDE SEQUENCE</scope>
    <source>
        <strain evidence="2">FCG-7</strain>
    </source>
</reference>
<dbReference type="EMBL" id="CP157355">
    <property type="protein sequence ID" value="XBM02106.1"/>
    <property type="molecule type" value="Genomic_DNA"/>
</dbReference>
<gene>
    <name evidence="2" type="ORF">ABHF33_07535</name>
</gene>
<name>A0AAU7FD30_9NEIS</name>